<keyword evidence="3" id="KW-0804">Transcription</keyword>
<dbReference type="PROSITE" id="PS01124">
    <property type="entry name" value="HTH_ARAC_FAMILY_2"/>
    <property type="match status" value="1"/>
</dbReference>
<dbReference type="SUPFAM" id="SSF46689">
    <property type="entry name" value="Homeodomain-like"/>
    <property type="match status" value="1"/>
</dbReference>
<feature type="transmembrane region" description="Helical" evidence="4">
    <location>
        <begin position="66"/>
        <end position="85"/>
    </location>
</feature>
<gene>
    <name evidence="6" type="ORF">EQG79_06345</name>
</gene>
<evidence type="ECO:0000256" key="4">
    <source>
        <dbReference type="SAM" id="Phobius"/>
    </source>
</evidence>
<evidence type="ECO:0000256" key="1">
    <source>
        <dbReference type="ARBA" id="ARBA00023015"/>
    </source>
</evidence>
<feature type="transmembrane region" description="Helical" evidence="4">
    <location>
        <begin position="37"/>
        <end position="54"/>
    </location>
</feature>
<keyword evidence="1" id="KW-0805">Transcription regulation</keyword>
<dbReference type="InterPro" id="IPR018062">
    <property type="entry name" value="HTH_AraC-typ_CS"/>
</dbReference>
<comment type="caution">
    <text evidence="6">The sequence shown here is derived from an EMBL/GenBank/DDBJ whole genome shotgun (WGS) entry which is preliminary data.</text>
</comment>
<evidence type="ECO:0000313" key="6">
    <source>
        <dbReference type="EMBL" id="RYC71745.1"/>
    </source>
</evidence>
<evidence type="ECO:0000313" key="7">
    <source>
        <dbReference type="Proteomes" id="UP000290407"/>
    </source>
</evidence>
<name>A0A4Q2UV55_9BACT</name>
<dbReference type="InterPro" id="IPR009057">
    <property type="entry name" value="Homeodomain-like_sf"/>
</dbReference>
<keyword evidence="4" id="KW-1133">Transmembrane helix</keyword>
<feature type="transmembrane region" description="Helical" evidence="4">
    <location>
        <begin position="193"/>
        <end position="214"/>
    </location>
</feature>
<dbReference type="Proteomes" id="UP000290407">
    <property type="component" value="Unassembled WGS sequence"/>
</dbReference>
<dbReference type="PANTHER" id="PTHR43280">
    <property type="entry name" value="ARAC-FAMILY TRANSCRIPTIONAL REGULATOR"/>
    <property type="match status" value="1"/>
</dbReference>
<reference evidence="6 7" key="1">
    <citation type="submission" date="2019-01" db="EMBL/GenBank/DDBJ databases">
        <title>Spirosoma flava sp. nov., a propanil-degrading bacterium isolated from herbicide-contaminated soil.</title>
        <authorList>
            <person name="Zhang L."/>
            <person name="Jiang J.-D."/>
        </authorList>
    </citation>
    <scope>NUCLEOTIDE SEQUENCE [LARGE SCALE GENOMIC DNA]</scope>
    <source>
        <strain evidence="6 7">TY50</strain>
    </source>
</reference>
<accession>A0A4Q2UV55</accession>
<keyword evidence="4" id="KW-0812">Transmembrane</keyword>
<evidence type="ECO:0000259" key="5">
    <source>
        <dbReference type="PROSITE" id="PS01124"/>
    </source>
</evidence>
<organism evidence="6 7">
    <name type="scientific">Spirosoma sordidisoli</name>
    <dbReference type="NCBI Taxonomy" id="2502893"/>
    <lineage>
        <taxon>Bacteria</taxon>
        <taxon>Pseudomonadati</taxon>
        <taxon>Bacteroidota</taxon>
        <taxon>Cytophagia</taxon>
        <taxon>Cytophagales</taxon>
        <taxon>Cytophagaceae</taxon>
        <taxon>Spirosoma</taxon>
    </lineage>
</organism>
<keyword evidence="2" id="KW-0238">DNA-binding</keyword>
<keyword evidence="7" id="KW-1185">Reference proteome</keyword>
<sequence length="355" mass="41186">MTVYLDLRNLFDLFCIVQGVTTAILLFVRSDRASNRWLAWLIGGLTLQVVDYFLSRSGVYYYHRWLYFSPLFFSWSFGPLLYGYVRSRAGQAVPGLRWYWVPVAVQGLFYTVLMVQSLDTKAWFWLNVHKPYTRYVDHYGTCLMVLYAIYRSRPYASERWVRILLNGLTVFYGIAVVEPLVNQAYLPPRWPRFYLTSQILPVFVYVLALIGLLYDRLQKIEKAGRLLPVSADQRRQVLDAIREQELYKDPELTLASLARHLGETPNAVSRIINGGFNQSFNEFINTYRIGEVKRRLAAGDTERLTILALAFDAGFSSKTTFNRVFKEQTGYTPKAYLKMSQITLRDDADLQESDV</sequence>
<dbReference type="AlphaFoldDB" id="A0A4Q2UV55"/>
<evidence type="ECO:0000256" key="2">
    <source>
        <dbReference type="ARBA" id="ARBA00023125"/>
    </source>
</evidence>
<dbReference type="EMBL" id="SBLB01000001">
    <property type="protein sequence ID" value="RYC71745.1"/>
    <property type="molecule type" value="Genomic_DNA"/>
</dbReference>
<dbReference type="SMART" id="SM00342">
    <property type="entry name" value="HTH_ARAC"/>
    <property type="match status" value="1"/>
</dbReference>
<feature type="transmembrane region" description="Helical" evidence="4">
    <location>
        <begin position="135"/>
        <end position="151"/>
    </location>
</feature>
<feature type="domain" description="HTH araC/xylS-type" evidence="5">
    <location>
        <begin position="235"/>
        <end position="339"/>
    </location>
</feature>
<dbReference type="InterPro" id="IPR018060">
    <property type="entry name" value="HTH_AraC"/>
</dbReference>
<dbReference type="GO" id="GO:0043565">
    <property type="term" value="F:sequence-specific DNA binding"/>
    <property type="evidence" value="ECO:0007669"/>
    <property type="project" value="InterPro"/>
</dbReference>
<evidence type="ECO:0000256" key="3">
    <source>
        <dbReference type="ARBA" id="ARBA00023163"/>
    </source>
</evidence>
<dbReference type="PROSITE" id="PS00041">
    <property type="entry name" value="HTH_ARAC_FAMILY_1"/>
    <property type="match status" value="1"/>
</dbReference>
<feature type="transmembrane region" description="Helical" evidence="4">
    <location>
        <begin position="163"/>
        <end position="181"/>
    </location>
</feature>
<dbReference type="PANTHER" id="PTHR43280:SF29">
    <property type="entry name" value="ARAC-FAMILY TRANSCRIPTIONAL REGULATOR"/>
    <property type="match status" value="1"/>
</dbReference>
<keyword evidence="4" id="KW-0472">Membrane</keyword>
<feature type="transmembrane region" description="Helical" evidence="4">
    <location>
        <begin position="97"/>
        <end position="115"/>
    </location>
</feature>
<dbReference type="RefSeq" id="WP_129600717.1">
    <property type="nucleotide sequence ID" value="NZ_SBLB01000001.1"/>
</dbReference>
<protein>
    <submittedName>
        <fullName evidence="6">AraC family transcriptional regulator</fullName>
    </submittedName>
</protein>
<dbReference type="Pfam" id="PF12833">
    <property type="entry name" value="HTH_18"/>
    <property type="match status" value="1"/>
</dbReference>
<proteinExistence type="predicted"/>
<dbReference type="GO" id="GO:0003700">
    <property type="term" value="F:DNA-binding transcription factor activity"/>
    <property type="evidence" value="ECO:0007669"/>
    <property type="project" value="InterPro"/>
</dbReference>
<dbReference type="Gene3D" id="1.10.10.60">
    <property type="entry name" value="Homeodomain-like"/>
    <property type="match status" value="2"/>
</dbReference>
<feature type="transmembrane region" description="Helical" evidence="4">
    <location>
        <begin position="6"/>
        <end position="28"/>
    </location>
</feature>